<dbReference type="EMBL" id="HG792017">
    <property type="protein sequence ID" value="CDM34653.1"/>
    <property type="molecule type" value="Genomic_DNA"/>
</dbReference>
<organism evidence="1 2">
    <name type="scientific">Penicillium roqueforti (strain FM164)</name>
    <dbReference type="NCBI Taxonomy" id="1365484"/>
    <lineage>
        <taxon>Eukaryota</taxon>
        <taxon>Fungi</taxon>
        <taxon>Dikarya</taxon>
        <taxon>Ascomycota</taxon>
        <taxon>Pezizomycotina</taxon>
        <taxon>Eurotiomycetes</taxon>
        <taxon>Eurotiomycetidae</taxon>
        <taxon>Eurotiales</taxon>
        <taxon>Aspergillaceae</taxon>
        <taxon>Penicillium</taxon>
    </lineage>
</organism>
<dbReference type="AlphaFoldDB" id="W6QD85"/>
<keyword evidence="2" id="KW-1185">Reference proteome</keyword>
<dbReference type="Proteomes" id="UP000030686">
    <property type="component" value="Unassembled WGS sequence"/>
</dbReference>
<evidence type="ECO:0000313" key="2">
    <source>
        <dbReference type="Proteomes" id="UP000030686"/>
    </source>
</evidence>
<accession>W6QD85</accession>
<sequence length="101" mass="11685">MSWSTEGAEGAEGTEGTVSESIIATDIVLKEHHKLFFKLKTSARKFLGNHIDRHELKETTDKLEDKSKQYKSVQISEINVKNVEQWLYLQFDSHDMEMKDV</sequence>
<evidence type="ECO:0000313" key="1">
    <source>
        <dbReference type="EMBL" id="CDM34653.1"/>
    </source>
</evidence>
<proteinExistence type="predicted"/>
<name>W6QD85_PENRF</name>
<protein>
    <submittedName>
        <fullName evidence="1">Genomic scaffold, ProqFM164S03</fullName>
    </submittedName>
</protein>
<gene>
    <name evidence="1" type="ORF">PROQFM164_S03g001378</name>
</gene>
<dbReference type="OMA" id="DSHDMEM"/>
<reference evidence="1" key="1">
    <citation type="journal article" date="2014" name="Nat. Commun.">
        <title>Multiple recent horizontal transfers of a large genomic region in cheese making fungi.</title>
        <authorList>
            <person name="Cheeseman K."/>
            <person name="Ropars J."/>
            <person name="Renault P."/>
            <person name="Dupont J."/>
            <person name="Gouzy J."/>
            <person name="Branca A."/>
            <person name="Abraham A.L."/>
            <person name="Ceppi M."/>
            <person name="Conseiller E."/>
            <person name="Debuchy R."/>
            <person name="Malagnac F."/>
            <person name="Goarin A."/>
            <person name="Silar P."/>
            <person name="Lacoste S."/>
            <person name="Sallet E."/>
            <person name="Bensimon A."/>
            <person name="Giraud T."/>
            <person name="Brygoo Y."/>
        </authorList>
    </citation>
    <scope>NUCLEOTIDE SEQUENCE [LARGE SCALE GENOMIC DNA]</scope>
    <source>
        <strain evidence="1">FM164</strain>
    </source>
</reference>